<protein>
    <submittedName>
        <fullName evidence="3">Serine/threonine protein phosphatase</fullName>
    </submittedName>
</protein>
<dbReference type="RefSeq" id="WP_144727455.1">
    <property type="nucleotide sequence ID" value="NZ_CAWOWR010000107.1"/>
</dbReference>
<evidence type="ECO:0000256" key="1">
    <source>
        <dbReference type="SAM" id="MobiDB-lite"/>
    </source>
</evidence>
<evidence type="ECO:0000313" key="4">
    <source>
        <dbReference type="Proteomes" id="UP000319941"/>
    </source>
</evidence>
<dbReference type="SUPFAM" id="SSF56300">
    <property type="entry name" value="Metallo-dependent phosphatases"/>
    <property type="match status" value="1"/>
</dbReference>
<evidence type="ECO:0000313" key="3">
    <source>
        <dbReference type="EMBL" id="TVU70689.1"/>
    </source>
</evidence>
<proteinExistence type="predicted"/>
<dbReference type="InterPro" id="IPR029052">
    <property type="entry name" value="Metallo-depent_PP-like"/>
</dbReference>
<accession>A0A558HNH2</accession>
<feature type="region of interest" description="Disordered" evidence="1">
    <location>
        <begin position="331"/>
        <end position="359"/>
    </location>
</feature>
<comment type="caution">
    <text evidence="3">The sequence shown here is derived from an EMBL/GenBank/DDBJ whole genome shotgun (WGS) entry which is preliminary data.</text>
</comment>
<name>A0A558HNH2_9GAMM</name>
<dbReference type="Pfam" id="PF00149">
    <property type="entry name" value="Metallophos"/>
    <property type="match status" value="1"/>
</dbReference>
<keyword evidence="4" id="KW-1185">Reference proteome</keyword>
<dbReference type="InterPro" id="IPR004843">
    <property type="entry name" value="Calcineurin-like_PHP"/>
</dbReference>
<sequence>MNEFVTPQDGYDLIGDVHGCGATLATLLETLGYHLIDGVYRHPTRKVIFLGDIIDRGPRIRLAVQLASRMVDAGEALIVMGNHEYNALAYCRRARQHKGEEHRDFLRPHTSRHNRIIRETLEQYQHHPDEWDEALRWFMRMPLCLDLPPLAPGKSGLRVVHACWDESLVRAFLERYPDGRIDEDFLHDSIDSNSFAWRVLERLTRGASLRLPEGIEIHSGDGFTRRSFRTHFWAREPRTYGDVVFQPDNLPGELESRWLSDDELSNLPYYGPEQPPLFLGHYWCEGLPALPAPNIACLDYSAVKFGRLVAYRFSGEATLDAENFVWVPVPREPSRRPLPEELPVDALASRGPSHDEPAE</sequence>
<dbReference type="STRING" id="553385.GCA_000591415_01600"/>
<dbReference type="InterPro" id="IPR050126">
    <property type="entry name" value="Ap4A_hydrolase"/>
</dbReference>
<dbReference type="PANTHER" id="PTHR42850">
    <property type="entry name" value="METALLOPHOSPHOESTERASE"/>
    <property type="match status" value="1"/>
</dbReference>
<dbReference type="GO" id="GO:0016791">
    <property type="term" value="F:phosphatase activity"/>
    <property type="evidence" value="ECO:0007669"/>
    <property type="project" value="TreeGrafter"/>
</dbReference>
<dbReference type="GO" id="GO:0005737">
    <property type="term" value="C:cytoplasm"/>
    <property type="evidence" value="ECO:0007669"/>
    <property type="project" value="TreeGrafter"/>
</dbReference>
<organism evidence="3 4">
    <name type="scientific">Cobetia crustatorum</name>
    <dbReference type="NCBI Taxonomy" id="553385"/>
    <lineage>
        <taxon>Bacteria</taxon>
        <taxon>Pseudomonadati</taxon>
        <taxon>Pseudomonadota</taxon>
        <taxon>Gammaproteobacteria</taxon>
        <taxon>Oceanospirillales</taxon>
        <taxon>Halomonadaceae</taxon>
        <taxon>Cobetia</taxon>
    </lineage>
</organism>
<gene>
    <name evidence="3" type="ORF">FQP86_08730</name>
</gene>
<dbReference type="OrthoDB" id="9807890at2"/>
<dbReference type="AlphaFoldDB" id="A0A558HNH2"/>
<dbReference type="Proteomes" id="UP000319941">
    <property type="component" value="Unassembled WGS sequence"/>
</dbReference>
<dbReference type="PANTHER" id="PTHR42850:SF7">
    <property type="entry name" value="BIS(5'-NUCLEOSYL)-TETRAPHOSPHATASE PRPE [ASYMMETRICAL]"/>
    <property type="match status" value="1"/>
</dbReference>
<evidence type="ECO:0000259" key="2">
    <source>
        <dbReference type="Pfam" id="PF00149"/>
    </source>
</evidence>
<dbReference type="Gene3D" id="3.60.21.10">
    <property type="match status" value="1"/>
</dbReference>
<reference evidence="3 4" key="1">
    <citation type="submission" date="2019-07" db="EMBL/GenBank/DDBJ databases">
        <title>Diversity of Bacteria from Kongsfjorden, Arctic.</title>
        <authorList>
            <person name="Yu Y."/>
        </authorList>
    </citation>
    <scope>NUCLEOTIDE SEQUENCE [LARGE SCALE GENOMIC DNA]</scope>
    <source>
        <strain evidence="3 4">SM1923</strain>
    </source>
</reference>
<dbReference type="EMBL" id="VNFH01000005">
    <property type="protein sequence ID" value="TVU70689.1"/>
    <property type="molecule type" value="Genomic_DNA"/>
</dbReference>
<feature type="domain" description="Calcineurin-like phosphoesterase" evidence="2">
    <location>
        <begin position="13"/>
        <end position="111"/>
    </location>
</feature>